<organism evidence="1 2">
    <name type="scientific">Pseudomonas fluorescens</name>
    <dbReference type="NCBI Taxonomy" id="294"/>
    <lineage>
        <taxon>Bacteria</taxon>
        <taxon>Pseudomonadati</taxon>
        <taxon>Pseudomonadota</taxon>
        <taxon>Gammaproteobacteria</taxon>
        <taxon>Pseudomonadales</taxon>
        <taxon>Pseudomonadaceae</taxon>
        <taxon>Pseudomonas</taxon>
    </lineage>
</organism>
<accession>A0A166QSA3</accession>
<dbReference type="OrthoDB" id="6919781at2"/>
<reference evidence="1 2" key="2">
    <citation type="journal article" date="2018" name="Nature">
        <title>Mutant phenotypes for thousands of bacterial genes of unknown function.</title>
        <authorList>
            <person name="Price M.N."/>
            <person name="Wetmore K.M."/>
            <person name="Waters R.J."/>
            <person name="Callaghan M."/>
            <person name="Ray J."/>
            <person name="Liu H."/>
            <person name="Kuehl J.V."/>
            <person name="Melnyk R.A."/>
            <person name="Lamson J.S."/>
            <person name="Suh Y."/>
            <person name="Carlson H.K."/>
            <person name="Esquivel Z."/>
            <person name="Sadeeshkumar H."/>
            <person name="Chakraborty R."/>
            <person name="Zane G.M."/>
            <person name="Rubin B.E."/>
            <person name="Wall J.D."/>
            <person name="Visel A."/>
            <person name="Bristow J."/>
            <person name="Blow M.J."/>
            <person name="Arkin A.P."/>
            <person name="Deutschbauer A.M."/>
        </authorList>
    </citation>
    <scope>NUCLEOTIDE SEQUENCE [LARGE SCALE GENOMIC DNA]</scope>
    <source>
        <strain evidence="1 2">FW300-N1B4</strain>
    </source>
</reference>
<sequence length="263" mass="29148">MFYLVNSTGDYIVGYVEEGEAVVHRASRDSHIQKEVIRMESDEAAFDRLCALVHEAKIAGYQEGEASLSPIDIPYCYQASIPTAFRGVYASVKSCTAEQFEAGLARLEAACKAIDAVFPLTLKRSAGAFSLQEGKAQTSVSIKFLSQAEWETYPARLRELSDDRGYLDQSTILPSGRAMLGFSTGRYLTEIALRAFFAGAIKAGAQITLDGDHGWKLNPAKPFHKADVEDSSWFRIHPEAYQMLSDAGFMAITSAPRRRMRFY</sequence>
<dbReference type="AlphaFoldDB" id="A0A166QSA3"/>
<protein>
    <submittedName>
        <fullName evidence="1">Uncharacterized protein</fullName>
    </submittedName>
</protein>
<reference evidence="2" key="1">
    <citation type="submission" date="2016-03" db="EMBL/GenBank/DDBJ databases">
        <authorList>
            <person name="Ray J."/>
            <person name="Price M."/>
            <person name="Deutschbauer A."/>
        </authorList>
    </citation>
    <scope>NUCLEOTIDE SEQUENCE [LARGE SCALE GENOMIC DNA]</scope>
    <source>
        <strain evidence="2">FW300-N1B4</strain>
    </source>
</reference>
<evidence type="ECO:0000313" key="2">
    <source>
        <dbReference type="Proteomes" id="UP000076489"/>
    </source>
</evidence>
<comment type="caution">
    <text evidence="1">The sequence shown here is derived from an EMBL/GenBank/DDBJ whole genome shotgun (WGS) entry which is preliminary data.</text>
</comment>
<proteinExistence type="predicted"/>
<dbReference type="Proteomes" id="UP000076489">
    <property type="component" value="Unassembled WGS sequence"/>
</dbReference>
<evidence type="ECO:0000313" key="1">
    <source>
        <dbReference type="EMBL" id="KZN20784.1"/>
    </source>
</evidence>
<name>A0A166QSA3_PSEFL</name>
<dbReference type="RefSeq" id="WP_063340830.1">
    <property type="nucleotide sequence ID" value="NZ_LUKJ01000002.1"/>
</dbReference>
<gene>
    <name evidence="1" type="ORF">A1D17_04375</name>
</gene>
<dbReference type="EMBL" id="LUKJ01000002">
    <property type="protein sequence ID" value="KZN20784.1"/>
    <property type="molecule type" value="Genomic_DNA"/>
</dbReference>